<dbReference type="AlphaFoldDB" id="A0AAV4SSS2"/>
<sequence>MRLNCRCVCTAHFVSLASQRRFCAKDPRRNFSQRSISLQTPRGWGRGSIRNLIRSFLKGKKSQQFPCVSFDSVIIHFDVTTPGIALRQRAHRLGF</sequence>
<keyword evidence="2" id="KW-1185">Reference proteome</keyword>
<proteinExistence type="predicted"/>
<comment type="caution">
    <text evidence="1">The sequence shown here is derived from an EMBL/GenBank/DDBJ whole genome shotgun (WGS) entry which is preliminary data.</text>
</comment>
<evidence type="ECO:0008006" key="3">
    <source>
        <dbReference type="Google" id="ProtNLM"/>
    </source>
</evidence>
<name>A0AAV4SSS2_9ARAC</name>
<gene>
    <name evidence="1" type="ORF">CDAR_561501</name>
</gene>
<evidence type="ECO:0000313" key="1">
    <source>
        <dbReference type="EMBL" id="GIY35540.1"/>
    </source>
</evidence>
<protein>
    <recommendedName>
        <fullName evidence="3">Secreted protein</fullName>
    </recommendedName>
</protein>
<dbReference type="EMBL" id="BPLQ01008177">
    <property type="protein sequence ID" value="GIY35540.1"/>
    <property type="molecule type" value="Genomic_DNA"/>
</dbReference>
<accession>A0AAV4SSS2</accession>
<organism evidence="1 2">
    <name type="scientific">Caerostris darwini</name>
    <dbReference type="NCBI Taxonomy" id="1538125"/>
    <lineage>
        <taxon>Eukaryota</taxon>
        <taxon>Metazoa</taxon>
        <taxon>Ecdysozoa</taxon>
        <taxon>Arthropoda</taxon>
        <taxon>Chelicerata</taxon>
        <taxon>Arachnida</taxon>
        <taxon>Araneae</taxon>
        <taxon>Araneomorphae</taxon>
        <taxon>Entelegynae</taxon>
        <taxon>Araneoidea</taxon>
        <taxon>Araneidae</taxon>
        <taxon>Caerostris</taxon>
    </lineage>
</organism>
<dbReference type="Proteomes" id="UP001054837">
    <property type="component" value="Unassembled WGS sequence"/>
</dbReference>
<reference evidence="1 2" key="1">
    <citation type="submission" date="2021-06" db="EMBL/GenBank/DDBJ databases">
        <title>Caerostris darwini draft genome.</title>
        <authorList>
            <person name="Kono N."/>
            <person name="Arakawa K."/>
        </authorList>
    </citation>
    <scope>NUCLEOTIDE SEQUENCE [LARGE SCALE GENOMIC DNA]</scope>
</reference>
<evidence type="ECO:0000313" key="2">
    <source>
        <dbReference type="Proteomes" id="UP001054837"/>
    </source>
</evidence>